<name>A0A371ICG8_MUCPR</name>
<evidence type="ECO:0000313" key="1">
    <source>
        <dbReference type="EMBL" id="RDY12723.1"/>
    </source>
</evidence>
<dbReference type="AlphaFoldDB" id="A0A371ICG8"/>
<keyword evidence="2" id="KW-1185">Reference proteome</keyword>
<evidence type="ECO:0000313" key="2">
    <source>
        <dbReference type="Proteomes" id="UP000257109"/>
    </source>
</evidence>
<protein>
    <submittedName>
        <fullName evidence="1">Uncharacterized protein</fullName>
    </submittedName>
</protein>
<organism evidence="1 2">
    <name type="scientific">Mucuna pruriens</name>
    <name type="common">Velvet bean</name>
    <name type="synonym">Dolichos pruriens</name>
    <dbReference type="NCBI Taxonomy" id="157652"/>
    <lineage>
        <taxon>Eukaryota</taxon>
        <taxon>Viridiplantae</taxon>
        <taxon>Streptophyta</taxon>
        <taxon>Embryophyta</taxon>
        <taxon>Tracheophyta</taxon>
        <taxon>Spermatophyta</taxon>
        <taxon>Magnoliopsida</taxon>
        <taxon>eudicotyledons</taxon>
        <taxon>Gunneridae</taxon>
        <taxon>Pentapetalae</taxon>
        <taxon>rosids</taxon>
        <taxon>fabids</taxon>
        <taxon>Fabales</taxon>
        <taxon>Fabaceae</taxon>
        <taxon>Papilionoideae</taxon>
        <taxon>50 kb inversion clade</taxon>
        <taxon>NPAAA clade</taxon>
        <taxon>indigoferoid/millettioid clade</taxon>
        <taxon>Phaseoleae</taxon>
        <taxon>Mucuna</taxon>
    </lineage>
</organism>
<accession>A0A371ICG8</accession>
<comment type="caution">
    <text evidence="1">The sequence shown here is derived from an EMBL/GenBank/DDBJ whole genome shotgun (WGS) entry which is preliminary data.</text>
</comment>
<reference evidence="1" key="1">
    <citation type="submission" date="2018-05" db="EMBL/GenBank/DDBJ databases">
        <title>Draft genome of Mucuna pruriens seed.</title>
        <authorList>
            <person name="Nnadi N.E."/>
            <person name="Vos R."/>
            <person name="Hasami M.H."/>
            <person name="Devisetty U.K."/>
            <person name="Aguiy J.C."/>
        </authorList>
    </citation>
    <scope>NUCLEOTIDE SEQUENCE [LARGE SCALE GENOMIC DNA]</scope>
    <source>
        <strain evidence="1">JCA_2017</strain>
    </source>
</reference>
<proteinExistence type="predicted"/>
<dbReference type="EMBL" id="QJKJ01000418">
    <property type="protein sequence ID" value="RDY12723.1"/>
    <property type="molecule type" value="Genomic_DNA"/>
</dbReference>
<dbReference type="Proteomes" id="UP000257109">
    <property type="component" value="Unassembled WGS sequence"/>
</dbReference>
<gene>
    <name evidence="1" type="ORF">CR513_02445</name>
</gene>
<feature type="non-terminal residue" evidence="1">
    <location>
        <position position="1"/>
    </location>
</feature>
<sequence length="126" mass="14080">MGKDPLFILSPSYNLKFASPKPSDTTGISIEDTSGIPLVNTYPSLNLEDKIDFNGGVMLRKDLMEMAANNFEELIHQAKVDHIECLHHVLGLDAFFFGSREGSVSNPPIKKVYDRKKKSDNRILEA</sequence>